<feature type="domain" description="Protein kinase" evidence="7">
    <location>
        <begin position="19"/>
        <end position="281"/>
    </location>
</feature>
<dbReference type="CDD" id="cd14014">
    <property type="entry name" value="STKc_PknB_like"/>
    <property type="match status" value="1"/>
</dbReference>
<evidence type="ECO:0000259" key="7">
    <source>
        <dbReference type="PROSITE" id="PS50011"/>
    </source>
</evidence>
<evidence type="ECO:0000256" key="6">
    <source>
        <dbReference type="SAM" id="MobiDB-lite"/>
    </source>
</evidence>
<dbReference type="GO" id="GO:0004674">
    <property type="term" value="F:protein serine/threonine kinase activity"/>
    <property type="evidence" value="ECO:0007669"/>
    <property type="project" value="UniProtKB-EC"/>
</dbReference>
<sequence length="565" mass="58564">MDGAFGALEAGDPVTVGPYRLTAKLGAGGMGAVYLSHTAGGHSVAIKTVRPELAENAEFRRRFRQEVAAARRVQGFYTAPVLDHDVDGPQPWLATAYVAGPSLAEAVGKHGPLPVSSVLLLLAGVAEALSAIHGAEVVHRDLKPSNVLLAADGPRVIDFGIARASDATSLTSTGVSPGTPAFMSPEQAAGKRVTPASDIFSLGQIGVFAATGRGAYGDGSAHALLYRIVHETPDLTGLPAELAFIARCLAKDPAQRPTPAEVIALCQEASATPLRQSGDWLPAAIGADIPLRTPGNAGAVGGQGGVTPGETPGVAGAVGMHGDVTPFETPGVAGAVGAPTPRTMPPPPVHPAYNPPQHPYTPTQFAPNTPPHPAPDRPAPRPRRAKTFLVLAAVLVPLGIWGSNLMADAGDDSAGNAPDPKVSAGSTASAAPPAPRTYRSIDIPLDHFIRFTDTPPKPMNNGGSTRNTEESDFYFFQGNDDELIGSVGRKVVVLDAKEQGTLQTCRTETRFTRELPLPQVPTGTRLCVHSSAGHIALITYRGSSPASDPSRYVTVDVTVWKNAEG</sequence>
<dbReference type="InterPro" id="IPR017441">
    <property type="entry name" value="Protein_kinase_ATP_BS"/>
</dbReference>
<dbReference type="InterPro" id="IPR008271">
    <property type="entry name" value="Ser/Thr_kinase_AS"/>
</dbReference>
<comment type="caution">
    <text evidence="8">The sequence shown here is derived from an EMBL/GenBank/DDBJ whole genome shotgun (WGS) entry which is preliminary data.</text>
</comment>
<keyword evidence="3 8" id="KW-0418">Kinase</keyword>
<organism evidence="8 9">
    <name type="scientific">Streptomyces niveiscabiei</name>
    <dbReference type="NCBI Taxonomy" id="164115"/>
    <lineage>
        <taxon>Bacteria</taxon>
        <taxon>Bacillati</taxon>
        <taxon>Actinomycetota</taxon>
        <taxon>Actinomycetes</taxon>
        <taxon>Kitasatosporales</taxon>
        <taxon>Streptomycetaceae</taxon>
        <taxon>Streptomyces</taxon>
    </lineage>
</organism>
<evidence type="ECO:0000256" key="2">
    <source>
        <dbReference type="ARBA" id="ARBA00022741"/>
    </source>
</evidence>
<dbReference type="InterPro" id="IPR011009">
    <property type="entry name" value="Kinase-like_dom_sf"/>
</dbReference>
<dbReference type="EMBL" id="JBJVNI010000014">
    <property type="protein sequence ID" value="MFM9612105.1"/>
    <property type="molecule type" value="Genomic_DNA"/>
</dbReference>
<dbReference type="Proteomes" id="UP001631957">
    <property type="component" value="Unassembled WGS sequence"/>
</dbReference>
<feature type="region of interest" description="Disordered" evidence="6">
    <location>
        <begin position="330"/>
        <end position="382"/>
    </location>
</feature>
<dbReference type="InterPro" id="IPR000719">
    <property type="entry name" value="Prot_kinase_dom"/>
</dbReference>
<dbReference type="SMART" id="SM00220">
    <property type="entry name" value="S_TKc"/>
    <property type="match status" value="1"/>
</dbReference>
<dbReference type="PROSITE" id="PS00107">
    <property type="entry name" value="PROTEIN_KINASE_ATP"/>
    <property type="match status" value="1"/>
</dbReference>
<dbReference type="PANTHER" id="PTHR43289:SF34">
    <property type="entry name" value="SERINE_THREONINE-PROTEIN KINASE YBDM-RELATED"/>
    <property type="match status" value="1"/>
</dbReference>
<feature type="region of interest" description="Disordered" evidence="6">
    <location>
        <begin position="412"/>
        <end position="437"/>
    </location>
</feature>
<dbReference type="Gene3D" id="3.30.200.20">
    <property type="entry name" value="Phosphorylase Kinase, domain 1"/>
    <property type="match status" value="1"/>
</dbReference>
<proteinExistence type="predicted"/>
<dbReference type="Pfam" id="PF00069">
    <property type="entry name" value="Pkinase"/>
    <property type="match status" value="1"/>
</dbReference>
<reference evidence="8 9" key="1">
    <citation type="submission" date="2024-12" db="EMBL/GenBank/DDBJ databases">
        <title>Forecasting of Potato common scab and diversities of Pathogenic streptomyces spp. in china.</title>
        <authorList>
            <person name="Handique U."/>
            <person name="Wu J."/>
        </authorList>
    </citation>
    <scope>NUCLEOTIDE SEQUENCE [LARGE SCALE GENOMIC DNA]</scope>
    <source>
        <strain evidence="8 9">ZRIMU1530</strain>
    </source>
</reference>
<keyword evidence="9" id="KW-1185">Reference proteome</keyword>
<dbReference type="SUPFAM" id="SSF56112">
    <property type="entry name" value="Protein kinase-like (PK-like)"/>
    <property type="match status" value="1"/>
</dbReference>
<keyword evidence="2 5" id="KW-0547">Nucleotide-binding</keyword>
<dbReference type="PANTHER" id="PTHR43289">
    <property type="entry name" value="MITOGEN-ACTIVATED PROTEIN KINASE KINASE KINASE 20-RELATED"/>
    <property type="match status" value="1"/>
</dbReference>
<accession>A0ABW9HYM8</accession>
<dbReference type="PROSITE" id="PS00108">
    <property type="entry name" value="PROTEIN_KINASE_ST"/>
    <property type="match status" value="1"/>
</dbReference>
<evidence type="ECO:0000313" key="9">
    <source>
        <dbReference type="Proteomes" id="UP001631957"/>
    </source>
</evidence>
<keyword evidence="4 5" id="KW-0067">ATP-binding</keyword>
<dbReference type="Gene3D" id="1.10.510.10">
    <property type="entry name" value="Transferase(Phosphotransferase) domain 1"/>
    <property type="match status" value="1"/>
</dbReference>
<evidence type="ECO:0000313" key="8">
    <source>
        <dbReference type="EMBL" id="MFM9612105.1"/>
    </source>
</evidence>
<feature type="compositionally biased region" description="Pro residues" evidence="6">
    <location>
        <begin position="342"/>
        <end position="359"/>
    </location>
</feature>
<evidence type="ECO:0000256" key="4">
    <source>
        <dbReference type="ARBA" id="ARBA00022840"/>
    </source>
</evidence>
<evidence type="ECO:0000256" key="3">
    <source>
        <dbReference type="ARBA" id="ARBA00022777"/>
    </source>
</evidence>
<dbReference type="RefSeq" id="WP_409122865.1">
    <property type="nucleotide sequence ID" value="NZ_JBJVNI010000014.1"/>
</dbReference>
<evidence type="ECO:0000256" key="5">
    <source>
        <dbReference type="PROSITE-ProRule" id="PRU10141"/>
    </source>
</evidence>
<keyword evidence="1 8" id="KW-0808">Transferase</keyword>
<feature type="binding site" evidence="5">
    <location>
        <position position="47"/>
    </location>
    <ligand>
        <name>ATP</name>
        <dbReference type="ChEBI" id="CHEBI:30616"/>
    </ligand>
</feature>
<dbReference type="EC" id="2.7.11.1" evidence="8"/>
<protein>
    <submittedName>
        <fullName evidence="8">Serine/threonine-protein kinase</fullName>
        <ecNumber evidence="8">2.7.11.1</ecNumber>
    </submittedName>
</protein>
<dbReference type="PROSITE" id="PS50011">
    <property type="entry name" value="PROTEIN_KINASE_DOM"/>
    <property type="match status" value="1"/>
</dbReference>
<gene>
    <name evidence="8" type="ORF">ACKI18_25740</name>
</gene>
<name>A0ABW9HYM8_9ACTN</name>
<evidence type="ECO:0000256" key="1">
    <source>
        <dbReference type="ARBA" id="ARBA00022679"/>
    </source>
</evidence>